<proteinExistence type="predicted"/>
<name>A0A9W6I0T4_9ACTN</name>
<accession>A0A9W6I0T4</accession>
<keyword evidence="2" id="KW-1185">Reference proteome</keyword>
<organism evidence="1 2">
    <name type="scientific">Streptosporangium carneum</name>
    <dbReference type="NCBI Taxonomy" id="47481"/>
    <lineage>
        <taxon>Bacteria</taxon>
        <taxon>Bacillati</taxon>
        <taxon>Actinomycetota</taxon>
        <taxon>Actinomycetes</taxon>
        <taxon>Streptosporangiales</taxon>
        <taxon>Streptosporangiaceae</taxon>
        <taxon>Streptosporangium</taxon>
    </lineage>
</organism>
<reference evidence="1" key="1">
    <citation type="journal article" date="2014" name="Int. J. Syst. Evol. Microbiol.">
        <title>Complete genome sequence of Corynebacterium casei LMG S-19264T (=DSM 44701T), isolated from a smear-ripened cheese.</title>
        <authorList>
            <consortium name="US DOE Joint Genome Institute (JGI-PGF)"/>
            <person name="Walter F."/>
            <person name="Albersmeier A."/>
            <person name="Kalinowski J."/>
            <person name="Ruckert C."/>
        </authorList>
    </citation>
    <scope>NUCLEOTIDE SEQUENCE</scope>
    <source>
        <strain evidence="1">VKM Ac-2007</strain>
    </source>
</reference>
<sequence length="59" mass="5980">MGGKIKRTGGQGVHVIGSDLRWARHFPGSTIRVVHADTGGGFAATVAPSARIAPATAGR</sequence>
<dbReference type="Proteomes" id="UP001143474">
    <property type="component" value="Unassembled WGS sequence"/>
</dbReference>
<dbReference type="AlphaFoldDB" id="A0A9W6I0T4"/>
<protein>
    <submittedName>
        <fullName evidence="1">Uncharacterized protein</fullName>
    </submittedName>
</protein>
<gene>
    <name evidence="1" type="ORF">GCM10017600_27570</name>
</gene>
<reference evidence="1" key="2">
    <citation type="submission" date="2023-01" db="EMBL/GenBank/DDBJ databases">
        <authorList>
            <person name="Sun Q."/>
            <person name="Evtushenko L."/>
        </authorList>
    </citation>
    <scope>NUCLEOTIDE SEQUENCE</scope>
    <source>
        <strain evidence="1">VKM Ac-2007</strain>
    </source>
</reference>
<comment type="caution">
    <text evidence="1">The sequence shown here is derived from an EMBL/GenBank/DDBJ whole genome shotgun (WGS) entry which is preliminary data.</text>
</comment>
<dbReference type="EMBL" id="BSEV01000004">
    <property type="protein sequence ID" value="GLK09351.1"/>
    <property type="molecule type" value="Genomic_DNA"/>
</dbReference>
<evidence type="ECO:0000313" key="1">
    <source>
        <dbReference type="EMBL" id="GLK09351.1"/>
    </source>
</evidence>
<evidence type="ECO:0000313" key="2">
    <source>
        <dbReference type="Proteomes" id="UP001143474"/>
    </source>
</evidence>